<dbReference type="InterPro" id="IPR007568">
    <property type="entry name" value="RTA1"/>
</dbReference>
<comment type="subcellular location">
    <subcellularLocation>
        <location evidence="1">Membrane</location>
        <topology evidence="1">Multi-pass membrane protein</topology>
    </subcellularLocation>
</comment>
<evidence type="ECO:0000256" key="4">
    <source>
        <dbReference type="ARBA" id="ARBA00023136"/>
    </source>
</evidence>
<dbReference type="Proteomes" id="UP000595662">
    <property type="component" value="Chromosome 3"/>
</dbReference>
<dbReference type="Pfam" id="PF04479">
    <property type="entry name" value="RTA1"/>
    <property type="match status" value="1"/>
</dbReference>
<dbReference type="VEuPathDB" id="FungiDB:PDIP_56080"/>
<dbReference type="RefSeq" id="XP_065956824.1">
    <property type="nucleotide sequence ID" value="XM_066101741.1"/>
</dbReference>
<gene>
    <name evidence="7" type="ORF">Pdw03_7685</name>
</gene>
<feature type="transmembrane region" description="Helical" evidence="6">
    <location>
        <begin position="99"/>
        <end position="119"/>
    </location>
</feature>
<sequence>MSSHPGWTAYEYYPSIGTAVVFIISFAIVTLMHTFHMFRTRTWFVIPLMIGGYSIYHLIPRSKQNPDFSRTNSPLKNSVELVGYIGRVMSSKESPNWTIGPYVMQSTLLLIAPLFAASIHMELSRIIVIVKGEQFALIRVDWMTKILVTGDVLSFLMQASGAGIMGIGSSSTDPSSSISMSSSAASSCKSCSSASS</sequence>
<feature type="transmembrane region" description="Helical" evidence="6">
    <location>
        <begin position="12"/>
        <end position="31"/>
    </location>
</feature>
<evidence type="ECO:0000256" key="3">
    <source>
        <dbReference type="ARBA" id="ARBA00022989"/>
    </source>
</evidence>
<keyword evidence="3 6" id="KW-1133">Transmembrane helix</keyword>
<keyword evidence="4 6" id="KW-0472">Membrane</keyword>
<evidence type="ECO:0000313" key="7">
    <source>
        <dbReference type="EMBL" id="QQK43784.1"/>
    </source>
</evidence>
<evidence type="ECO:0000256" key="6">
    <source>
        <dbReference type="SAM" id="Phobius"/>
    </source>
</evidence>
<dbReference type="PANTHER" id="PTHR31465:SF35">
    <property type="entry name" value="RTA1 DOMAIN PROTEIN-RELATED"/>
    <property type="match status" value="1"/>
</dbReference>
<dbReference type="EMBL" id="CP060776">
    <property type="protein sequence ID" value="QQK43784.1"/>
    <property type="molecule type" value="Genomic_DNA"/>
</dbReference>
<protein>
    <submittedName>
        <fullName evidence="7">RTA-like protein</fullName>
    </submittedName>
</protein>
<feature type="transmembrane region" description="Helical" evidence="6">
    <location>
        <begin position="43"/>
        <end position="59"/>
    </location>
</feature>
<reference evidence="7 8" key="1">
    <citation type="submission" date="2020-08" db="EMBL/GenBank/DDBJ databases">
        <title>The completed genome sequence of the pathogenic ascomycete fungus Penicillium digitatum.</title>
        <authorList>
            <person name="Wang M."/>
        </authorList>
    </citation>
    <scope>NUCLEOTIDE SEQUENCE [LARGE SCALE GENOMIC DNA]</scope>
    <source>
        <strain evidence="7 8">PdW03</strain>
    </source>
</reference>
<dbReference type="GO" id="GO:0016020">
    <property type="term" value="C:membrane"/>
    <property type="evidence" value="ECO:0007669"/>
    <property type="project" value="UniProtKB-SubCell"/>
</dbReference>
<dbReference type="PANTHER" id="PTHR31465">
    <property type="entry name" value="PROTEIN RTA1-RELATED"/>
    <property type="match status" value="1"/>
</dbReference>
<feature type="region of interest" description="Disordered" evidence="5">
    <location>
        <begin position="172"/>
        <end position="196"/>
    </location>
</feature>
<evidence type="ECO:0000313" key="8">
    <source>
        <dbReference type="Proteomes" id="UP000595662"/>
    </source>
</evidence>
<dbReference type="AlphaFoldDB" id="A0A7T6XMB6"/>
<evidence type="ECO:0000256" key="1">
    <source>
        <dbReference type="ARBA" id="ARBA00004141"/>
    </source>
</evidence>
<evidence type="ECO:0000256" key="2">
    <source>
        <dbReference type="ARBA" id="ARBA00022692"/>
    </source>
</evidence>
<organism evidence="7 8">
    <name type="scientific">Penicillium digitatum</name>
    <name type="common">Green mold</name>
    <dbReference type="NCBI Taxonomy" id="36651"/>
    <lineage>
        <taxon>Eukaryota</taxon>
        <taxon>Fungi</taxon>
        <taxon>Dikarya</taxon>
        <taxon>Ascomycota</taxon>
        <taxon>Pezizomycotina</taxon>
        <taxon>Eurotiomycetes</taxon>
        <taxon>Eurotiomycetidae</taxon>
        <taxon>Eurotiales</taxon>
        <taxon>Aspergillaceae</taxon>
        <taxon>Penicillium</taxon>
    </lineage>
</organism>
<keyword evidence="2 6" id="KW-0812">Transmembrane</keyword>
<name>A0A7T6XMB6_PENDI</name>
<dbReference type="GeneID" id="26233924"/>
<proteinExistence type="predicted"/>
<accession>A0A7T6XMB6</accession>
<evidence type="ECO:0000256" key="5">
    <source>
        <dbReference type="SAM" id="MobiDB-lite"/>
    </source>
</evidence>